<dbReference type="GO" id="GO:0016020">
    <property type="term" value="C:membrane"/>
    <property type="evidence" value="ECO:0007669"/>
    <property type="project" value="TreeGrafter"/>
</dbReference>
<dbReference type="AlphaFoldDB" id="A0A251X7D8"/>
<dbReference type="RefSeq" id="WP_086487690.1">
    <property type="nucleotide sequence ID" value="NZ_MSLT01000012.1"/>
</dbReference>
<reference evidence="2 3" key="1">
    <citation type="submission" date="2016-12" db="EMBL/GenBank/DDBJ databases">
        <title>Thioflexothrix psekupsii D3 genome sequencing and assembly.</title>
        <authorList>
            <person name="Fomenkov A."/>
            <person name="Vincze T."/>
            <person name="Grabovich M."/>
            <person name="Anton B.P."/>
            <person name="Dubinina G."/>
            <person name="Orlova M."/>
            <person name="Belousova E."/>
            <person name="Roberts R.J."/>
        </authorList>
    </citation>
    <scope>NUCLEOTIDE SEQUENCE [LARGE SCALE GENOMIC DNA]</scope>
    <source>
        <strain evidence="2">D3</strain>
    </source>
</reference>
<dbReference type="InterPro" id="IPR050266">
    <property type="entry name" value="AB_hydrolase_sf"/>
</dbReference>
<dbReference type="OrthoDB" id="7057597at2"/>
<dbReference type="PANTHER" id="PTHR43798">
    <property type="entry name" value="MONOACYLGLYCEROL LIPASE"/>
    <property type="match status" value="1"/>
</dbReference>
<protein>
    <recommendedName>
        <fullName evidence="1">AB hydrolase-1 domain-containing protein</fullName>
    </recommendedName>
</protein>
<comment type="caution">
    <text evidence="2">The sequence shown here is derived from an EMBL/GenBank/DDBJ whole genome shotgun (WGS) entry which is preliminary data.</text>
</comment>
<organism evidence="2 3">
    <name type="scientific">Thioflexithrix psekupsensis</name>
    <dbReference type="NCBI Taxonomy" id="1570016"/>
    <lineage>
        <taxon>Bacteria</taxon>
        <taxon>Pseudomonadati</taxon>
        <taxon>Pseudomonadota</taxon>
        <taxon>Gammaproteobacteria</taxon>
        <taxon>Thiotrichales</taxon>
        <taxon>Thioflexithrix</taxon>
    </lineage>
</organism>
<name>A0A251X7D8_9GAMM</name>
<sequence>MPFIQLPELNVHYEQAGHGRMTVVLLHGNFASWRWWLPLLRDSSLEHYTFYAPELRGCGDTDHPESGYSVEQLAIDLYQFVKGLKLSRFHLIGHSLGGAVSLQFALNYPQYLQSLFLIAPAPAEGMPQLKRTLFGIGAAELNHLVRSLDLSRPILKRAIKKMIPSLHQDSAMLNALVDDAVRMSPEALDGFVESLSTWNVLEQCGQLTVSTLILWGEQDEIVSYDALVRMQEKMPHAQLVVWTDVGHAPQLERIDEFKQLVLTFIHHHPIVQTTKPDNHQPLKSRYAFLNWWRRIRHNWKKK</sequence>
<dbReference type="EMBL" id="MSLT01000012">
    <property type="protein sequence ID" value="OUD13906.1"/>
    <property type="molecule type" value="Genomic_DNA"/>
</dbReference>
<dbReference type="SUPFAM" id="SSF53474">
    <property type="entry name" value="alpha/beta-Hydrolases"/>
    <property type="match status" value="1"/>
</dbReference>
<accession>A0A251X7D8</accession>
<keyword evidence="3" id="KW-1185">Reference proteome</keyword>
<feature type="domain" description="AB hydrolase-1" evidence="1">
    <location>
        <begin position="22"/>
        <end position="253"/>
    </location>
</feature>
<evidence type="ECO:0000313" key="2">
    <source>
        <dbReference type="EMBL" id="OUD13906.1"/>
    </source>
</evidence>
<proteinExistence type="predicted"/>
<dbReference type="InterPro" id="IPR000073">
    <property type="entry name" value="AB_hydrolase_1"/>
</dbReference>
<dbReference type="PANTHER" id="PTHR43798:SF33">
    <property type="entry name" value="HYDROLASE, PUTATIVE (AFU_ORTHOLOGUE AFUA_2G14860)-RELATED"/>
    <property type="match status" value="1"/>
</dbReference>
<evidence type="ECO:0000259" key="1">
    <source>
        <dbReference type="Pfam" id="PF00561"/>
    </source>
</evidence>
<dbReference type="Proteomes" id="UP000194798">
    <property type="component" value="Unassembled WGS sequence"/>
</dbReference>
<dbReference type="PRINTS" id="PR00111">
    <property type="entry name" value="ABHYDROLASE"/>
</dbReference>
<dbReference type="Pfam" id="PF00561">
    <property type="entry name" value="Abhydrolase_1"/>
    <property type="match status" value="1"/>
</dbReference>
<dbReference type="InterPro" id="IPR029058">
    <property type="entry name" value="AB_hydrolase_fold"/>
</dbReference>
<evidence type="ECO:0000313" key="3">
    <source>
        <dbReference type="Proteomes" id="UP000194798"/>
    </source>
</evidence>
<dbReference type="Gene3D" id="3.40.50.1820">
    <property type="entry name" value="alpha/beta hydrolase"/>
    <property type="match status" value="1"/>
</dbReference>
<gene>
    <name evidence="2" type="ORF">TPSD3_06065</name>
</gene>